<name>A0ABS5Z2H5_9ACTN</name>
<dbReference type="RefSeq" id="WP_215795075.1">
    <property type="nucleotide sequence ID" value="NZ_JAHKKG010000016.1"/>
</dbReference>
<comment type="caution">
    <text evidence="1">The sequence shown here is derived from an EMBL/GenBank/DDBJ whole genome shotgun (WGS) entry which is preliminary data.</text>
</comment>
<proteinExistence type="predicted"/>
<organism evidence="1 2">
    <name type="scientific">Paractinoplanes bogorensis</name>
    <dbReference type="NCBI Taxonomy" id="1610840"/>
    <lineage>
        <taxon>Bacteria</taxon>
        <taxon>Bacillati</taxon>
        <taxon>Actinomycetota</taxon>
        <taxon>Actinomycetes</taxon>
        <taxon>Micromonosporales</taxon>
        <taxon>Micromonosporaceae</taxon>
        <taxon>Paractinoplanes</taxon>
    </lineage>
</organism>
<dbReference type="EMBL" id="JAHKKG010000016">
    <property type="protein sequence ID" value="MBU2669895.1"/>
    <property type="molecule type" value="Genomic_DNA"/>
</dbReference>
<gene>
    <name evidence="1" type="ORF">KOI35_40930</name>
</gene>
<sequence length="289" mass="31882">MDKFEKVAGERTTGKLKERVRKHVDDAMRRSQLVADADLDTFSANVGGRKFTAVVPKGVKLKSAVVVTEPGVDEVGLGAEFEVPTDSVTPSAAGHSAGSGLPRVAGACRTLWFDNPTSGANDDQVYDCYEKFKKSNSEYIYNRYSKMTVGQTEAAIRREVQEFTIRFREAKGYSRITGGPYNYGPLPSSLECNNAKFSYGGLEIPLVGCGGIQNLAGGSYYQTGTKYLGHETSQKYIDSYARYVSNGSTPVWSDYVWVTMSSCGWIPFTPCVNGLNKWEETYTDGLWYR</sequence>
<accession>A0ABS5Z2H5</accession>
<reference evidence="1 2" key="1">
    <citation type="submission" date="2021-06" db="EMBL/GenBank/DDBJ databases">
        <title>Actinoplanes lichenicola sp. nov., and Actinoplanes ovalisporus sp. nov., isolated from lichen in Thailand.</title>
        <authorList>
            <person name="Saeng-In P."/>
            <person name="Kanchanasin P."/>
            <person name="Yuki M."/>
            <person name="Kudo T."/>
            <person name="Ohkuma M."/>
            <person name="Phongsopitanun W."/>
            <person name="Tanasupawat S."/>
        </authorList>
    </citation>
    <scope>NUCLEOTIDE SEQUENCE [LARGE SCALE GENOMIC DNA]</scope>
    <source>
        <strain evidence="1 2">NBRC 110975</strain>
    </source>
</reference>
<keyword evidence="2" id="KW-1185">Reference proteome</keyword>
<protein>
    <submittedName>
        <fullName evidence="1">Uncharacterized protein</fullName>
    </submittedName>
</protein>
<dbReference type="Proteomes" id="UP001519654">
    <property type="component" value="Unassembled WGS sequence"/>
</dbReference>
<evidence type="ECO:0000313" key="1">
    <source>
        <dbReference type="EMBL" id="MBU2669895.1"/>
    </source>
</evidence>
<evidence type="ECO:0000313" key="2">
    <source>
        <dbReference type="Proteomes" id="UP001519654"/>
    </source>
</evidence>